<gene>
    <name evidence="9" type="ORF">NE237_006636</name>
</gene>
<dbReference type="PANTHER" id="PTHR31669:SF283">
    <property type="entry name" value="PROTEIN FAR1-RELATED SEQUENCE"/>
    <property type="match status" value="1"/>
</dbReference>
<keyword evidence="2 6" id="KW-0479">Metal-binding</keyword>
<dbReference type="AlphaFoldDB" id="A0A9Q0KMR3"/>
<keyword evidence="6" id="KW-0539">Nucleus</keyword>
<dbReference type="Pfam" id="PF03101">
    <property type="entry name" value="FAR1"/>
    <property type="match status" value="1"/>
</dbReference>
<dbReference type="InterPro" id="IPR018289">
    <property type="entry name" value="MULE_transposase_dom"/>
</dbReference>
<comment type="caution">
    <text evidence="9">The sequence shown here is derived from an EMBL/GenBank/DDBJ whole genome shotgun (WGS) entry which is preliminary data.</text>
</comment>
<evidence type="ECO:0000313" key="9">
    <source>
        <dbReference type="EMBL" id="KAJ4973462.1"/>
    </source>
</evidence>
<dbReference type="InterPro" id="IPR006564">
    <property type="entry name" value="Znf_PMZ"/>
</dbReference>
<feature type="region of interest" description="Disordered" evidence="7">
    <location>
        <begin position="762"/>
        <end position="783"/>
    </location>
</feature>
<feature type="domain" description="SWIM-type" evidence="8">
    <location>
        <begin position="535"/>
        <end position="571"/>
    </location>
</feature>
<protein>
    <recommendedName>
        <fullName evidence="6">Protein FAR1-RELATED SEQUENCE</fullName>
    </recommendedName>
</protein>
<evidence type="ECO:0000256" key="7">
    <source>
        <dbReference type="SAM" id="MobiDB-lite"/>
    </source>
</evidence>
<dbReference type="InterPro" id="IPR031052">
    <property type="entry name" value="FHY3/FAR1"/>
</dbReference>
<evidence type="ECO:0000256" key="3">
    <source>
        <dbReference type="ARBA" id="ARBA00022771"/>
    </source>
</evidence>
<feature type="region of interest" description="Disordered" evidence="7">
    <location>
        <begin position="659"/>
        <end position="700"/>
    </location>
</feature>
<dbReference type="GO" id="GO:0008270">
    <property type="term" value="F:zinc ion binding"/>
    <property type="evidence" value="ECO:0007669"/>
    <property type="project" value="UniProtKB-UniRule"/>
</dbReference>
<evidence type="ECO:0000313" key="10">
    <source>
        <dbReference type="Proteomes" id="UP001141806"/>
    </source>
</evidence>
<evidence type="ECO:0000256" key="6">
    <source>
        <dbReference type="RuleBase" id="RU367018"/>
    </source>
</evidence>
<dbReference type="SMART" id="SM00575">
    <property type="entry name" value="ZnF_PMZ"/>
    <property type="match status" value="1"/>
</dbReference>
<evidence type="ECO:0000256" key="2">
    <source>
        <dbReference type="ARBA" id="ARBA00022723"/>
    </source>
</evidence>
<comment type="function">
    <text evidence="6">Putative transcription activator involved in regulating light control of development.</text>
</comment>
<dbReference type="Proteomes" id="UP001141806">
    <property type="component" value="Unassembled WGS sequence"/>
</dbReference>
<accession>A0A9Q0KMR3</accession>
<sequence>MGEICLNSEPLAEDGADKPYVEERDCGRLESTSEITVRKEDPVPALGMEFQSFEDAYEFYNKYAKKVGFGIRIRSSYFKKQSKEKYAAVLCCSCEGFKRSQQSQNKRPEVRTGCLAMVRIKLMDSKGWKVIEVKIEHNHVTNPAGSQFYRSHKSTDSGMKRKLQLTCDAGIHTCKYQSLNGKDVSMVQCKCSKLKKGDAKAVYDFLCRMQQKSPNFFYLMDLDEDGRLENVFWADSRCRAACEYFGDVIAFDTKYLTHKYDLPFASFVGVNHHGQYVLLGCGLLLDKTSESFMWLFKAWLACISGRSPAAIITDQCKVLKNAVAEVFPRACHRLCLWHIMQKVPEKLQKLREYRAVKMAMERAIYDSLRVDEFESAWKDMIQQNGVGDNEWLQMLYEDRHQWVPVFLNGTCFAGTSPTQRSESIHSYFDGFVHARTSLKEFLDNYELALEKRRSEEFQADLCTVNSKPVLKTRSYYEKQLSEVYTMNMFRKFQKEVEEMLSCFNTTQVHVSGPVITYIVKERIEVEGSESDIKDYEVLYNTMEVEVHCICNQFNFKGYLCKHALSVLHYNGVEEIPSRYILPRWRKDFKRIYVLENSSNDVDFDNTVTWYDQLYKRAFQVVEGGLISQEHFKVALQALEESLNKVYDIRAFGTKKASIVAQPNPTRNANAKEPSQIKRRGRPKQNGSQSLTEKYVSTDKEKSIQEVDKQCAESNFQLLPDLGNPIMSENIYNPVAGFMVPGGLMSFSGDPSLSLCISQQLSSQHTGSPSRDTFHYPINPPWPT</sequence>
<evidence type="ECO:0000259" key="8">
    <source>
        <dbReference type="PROSITE" id="PS50966"/>
    </source>
</evidence>
<dbReference type="GO" id="GO:0006355">
    <property type="term" value="P:regulation of DNA-templated transcription"/>
    <property type="evidence" value="ECO:0007669"/>
    <property type="project" value="UniProtKB-UniRule"/>
</dbReference>
<dbReference type="Pfam" id="PF10551">
    <property type="entry name" value="MULE"/>
    <property type="match status" value="1"/>
</dbReference>
<reference evidence="9" key="1">
    <citation type="journal article" date="2023" name="Plant J.">
        <title>The genome of the king protea, Protea cynaroides.</title>
        <authorList>
            <person name="Chang J."/>
            <person name="Duong T.A."/>
            <person name="Schoeman C."/>
            <person name="Ma X."/>
            <person name="Roodt D."/>
            <person name="Barker N."/>
            <person name="Li Z."/>
            <person name="Van de Peer Y."/>
            <person name="Mizrachi E."/>
        </authorList>
    </citation>
    <scope>NUCLEOTIDE SEQUENCE</scope>
    <source>
        <tissue evidence="9">Young leaves</tissue>
    </source>
</reference>
<keyword evidence="4 6" id="KW-0862">Zinc</keyword>
<dbReference type="InterPro" id="IPR004330">
    <property type="entry name" value="FAR1_DNA_bnd_dom"/>
</dbReference>
<evidence type="ECO:0000256" key="5">
    <source>
        <dbReference type="PROSITE-ProRule" id="PRU00325"/>
    </source>
</evidence>
<keyword evidence="10" id="KW-1185">Reference proteome</keyword>
<dbReference type="GO" id="GO:0005634">
    <property type="term" value="C:nucleus"/>
    <property type="evidence" value="ECO:0007669"/>
    <property type="project" value="UniProtKB-SubCell"/>
</dbReference>
<organism evidence="9 10">
    <name type="scientific">Protea cynaroides</name>
    <dbReference type="NCBI Taxonomy" id="273540"/>
    <lineage>
        <taxon>Eukaryota</taxon>
        <taxon>Viridiplantae</taxon>
        <taxon>Streptophyta</taxon>
        <taxon>Embryophyta</taxon>
        <taxon>Tracheophyta</taxon>
        <taxon>Spermatophyta</taxon>
        <taxon>Magnoliopsida</taxon>
        <taxon>Proteales</taxon>
        <taxon>Proteaceae</taxon>
        <taxon>Protea</taxon>
    </lineage>
</organism>
<dbReference type="PANTHER" id="PTHR31669">
    <property type="entry name" value="PROTEIN FAR1-RELATED SEQUENCE 10-RELATED"/>
    <property type="match status" value="1"/>
</dbReference>
<keyword evidence="3 5" id="KW-0863">Zinc-finger</keyword>
<name>A0A9Q0KMR3_9MAGN</name>
<evidence type="ECO:0000256" key="1">
    <source>
        <dbReference type="ARBA" id="ARBA00005889"/>
    </source>
</evidence>
<dbReference type="EMBL" id="JAMYWD010000004">
    <property type="protein sequence ID" value="KAJ4973462.1"/>
    <property type="molecule type" value="Genomic_DNA"/>
</dbReference>
<dbReference type="PROSITE" id="PS50966">
    <property type="entry name" value="ZF_SWIM"/>
    <property type="match status" value="1"/>
</dbReference>
<proteinExistence type="inferred from homology"/>
<comment type="similarity">
    <text evidence="1 6">Belongs to the FHY3/FAR1 family.</text>
</comment>
<evidence type="ECO:0000256" key="4">
    <source>
        <dbReference type="ARBA" id="ARBA00022833"/>
    </source>
</evidence>
<comment type="subcellular location">
    <subcellularLocation>
        <location evidence="6">Nucleus</location>
    </subcellularLocation>
</comment>
<dbReference type="OrthoDB" id="641338at2759"/>
<dbReference type="InterPro" id="IPR007527">
    <property type="entry name" value="Znf_SWIM"/>
</dbReference>